<evidence type="ECO:0000256" key="1">
    <source>
        <dbReference type="ARBA" id="ARBA00022603"/>
    </source>
</evidence>
<dbReference type="Pfam" id="PF13649">
    <property type="entry name" value="Methyltransf_25"/>
    <property type="match status" value="1"/>
</dbReference>
<dbReference type="InterPro" id="IPR029063">
    <property type="entry name" value="SAM-dependent_MTases_sf"/>
</dbReference>
<dbReference type="GO" id="GO:0008168">
    <property type="term" value="F:methyltransferase activity"/>
    <property type="evidence" value="ECO:0007669"/>
    <property type="project" value="UniProtKB-KW"/>
</dbReference>
<dbReference type="Proteomes" id="UP001526201">
    <property type="component" value="Unassembled WGS sequence"/>
</dbReference>
<sequence>MSSEDRDRWDAKYAATETAGLRDIALPAVFAPYAELFPAAGLALEVACGRGRAAIWLARRGLVVLGLDISPVAVAQAGELARAAGMGARCRFDVADLDDGLPAGPAVDVVLCHKYRHSGLDRQLLARLKPGGLLAISALSEVGAGPGSFRIPRGELQQAFGALDVIAEGEADGLGWLVGLLPAPDGNG</sequence>
<accession>A0ABT3CAS1</accession>
<protein>
    <submittedName>
        <fullName evidence="5">Class I SAM-dependent methyltransferase</fullName>
    </submittedName>
</protein>
<keyword evidence="1 5" id="KW-0489">Methyltransferase</keyword>
<gene>
    <name evidence="5" type="ORF">H7J73_11035</name>
</gene>
<dbReference type="CDD" id="cd02440">
    <property type="entry name" value="AdoMet_MTases"/>
    <property type="match status" value="1"/>
</dbReference>
<dbReference type="Gene3D" id="3.40.50.150">
    <property type="entry name" value="Vaccinia Virus protein VP39"/>
    <property type="match status" value="1"/>
</dbReference>
<feature type="domain" description="Methyltransferase" evidence="4">
    <location>
        <begin position="44"/>
        <end position="132"/>
    </location>
</feature>
<organism evidence="5 6">
    <name type="scientific">Mycolicibacterium komossense</name>
    <dbReference type="NCBI Taxonomy" id="1779"/>
    <lineage>
        <taxon>Bacteria</taxon>
        <taxon>Bacillati</taxon>
        <taxon>Actinomycetota</taxon>
        <taxon>Actinomycetes</taxon>
        <taxon>Mycobacteriales</taxon>
        <taxon>Mycobacteriaceae</taxon>
        <taxon>Mycolicibacterium</taxon>
    </lineage>
</organism>
<keyword evidence="6" id="KW-1185">Reference proteome</keyword>
<evidence type="ECO:0000256" key="3">
    <source>
        <dbReference type="ARBA" id="ARBA00022691"/>
    </source>
</evidence>
<comment type="caution">
    <text evidence="5">The sequence shown here is derived from an EMBL/GenBank/DDBJ whole genome shotgun (WGS) entry which is preliminary data.</text>
</comment>
<evidence type="ECO:0000313" key="6">
    <source>
        <dbReference type="Proteomes" id="UP001526201"/>
    </source>
</evidence>
<proteinExistence type="predicted"/>
<dbReference type="EMBL" id="JACKTY010000028">
    <property type="protein sequence ID" value="MCV7226565.1"/>
    <property type="molecule type" value="Genomic_DNA"/>
</dbReference>
<dbReference type="GO" id="GO:0032259">
    <property type="term" value="P:methylation"/>
    <property type="evidence" value="ECO:0007669"/>
    <property type="project" value="UniProtKB-KW"/>
</dbReference>
<dbReference type="InterPro" id="IPR041698">
    <property type="entry name" value="Methyltransf_25"/>
</dbReference>
<evidence type="ECO:0000256" key="2">
    <source>
        <dbReference type="ARBA" id="ARBA00022679"/>
    </source>
</evidence>
<keyword evidence="2" id="KW-0808">Transferase</keyword>
<evidence type="ECO:0000259" key="4">
    <source>
        <dbReference type="Pfam" id="PF13649"/>
    </source>
</evidence>
<evidence type="ECO:0000313" key="5">
    <source>
        <dbReference type="EMBL" id="MCV7226565.1"/>
    </source>
</evidence>
<keyword evidence="3" id="KW-0949">S-adenosyl-L-methionine</keyword>
<dbReference type="PANTHER" id="PTHR43464">
    <property type="entry name" value="METHYLTRANSFERASE"/>
    <property type="match status" value="1"/>
</dbReference>
<dbReference type="PANTHER" id="PTHR43464:SF19">
    <property type="entry name" value="UBIQUINONE BIOSYNTHESIS O-METHYLTRANSFERASE, MITOCHONDRIAL"/>
    <property type="match status" value="1"/>
</dbReference>
<reference evidence="5 6" key="1">
    <citation type="journal article" date="2022" name="BMC Genomics">
        <title>Comparative genome analysis of mycobacteria focusing on tRNA and non-coding RNA.</title>
        <authorList>
            <person name="Behra P.R.K."/>
            <person name="Pettersson B.M.F."/>
            <person name="Ramesh M."/>
            <person name="Das S."/>
            <person name="Dasgupta S."/>
            <person name="Kirsebom L.A."/>
        </authorList>
    </citation>
    <scope>NUCLEOTIDE SEQUENCE [LARGE SCALE GENOMIC DNA]</scope>
    <source>
        <strain evidence="5 6">DSM 44078</strain>
    </source>
</reference>
<dbReference type="RefSeq" id="WP_264067427.1">
    <property type="nucleotide sequence ID" value="NZ_JACKTY010000028.1"/>
</dbReference>
<name>A0ABT3CAS1_9MYCO</name>
<dbReference type="SUPFAM" id="SSF53335">
    <property type="entry name" value="S-adenosyl-L-methionine-dependent methyltransferases"/>
    <property type="match status" value="1"/>
</dbReference>